<dbReference type="InterPro" id="IPR009057">
    <property type="entry name" value="Homeodomain-like_sf"/>
</dbReference>
<evidence type="ECO:0000313" key="2">
    <source>
        <dbReference type="EMBL" id="VFU09894.1"/>
    </source>
</evidence>
<dbReference type="AlphaFoldDB" id="A0A4U8Z383"/>
<name>A0A4U8Z383_METTU</name>
<feature type="region of interest" description="Disordered" evidence="1">
    <location>
        <begin position="33"/>
        <end position="65"/>
    </location>
</feature>
<evidence type="ECO:0000256" key="1">
    <source>
        <dbReference type="SAM" id="MobiDB-lite"/>
    </source>
</evidence>
<sequence>MNKLAAEDRTRILHFLCEGQSIRAVTRLTGASKNTVTKRSKQFQTDPLPRGRSLLHPLRRTHRWE</sequence>
<dbReference type="SUPFAM" id="SSF46689">
    <property type="entry name" value="Homeodomain-like"/>
    <property type="match status" value="1"/>
</dbReference>
<organism evidence="2 3">
    <name type="scientific">Methylocella tundrae</name>
    <dbReference type="NCBI Taxonomy" id="227605"/>
    <lineage>
        <taxon>Bacteria</taxon>
        <taxon>Pseudomonadati</taxon>
        <taxon>Pseudomonadota</taxon>
        <taxon>Alphaproteobacteria</taxon>
        <taxon>Hyphomicrobiales</taxon>
        <taxon>Beijerinckiaceae</taxon>
        <taxon>Methylocella</taxon>
    </lineage>
</organism>
<proteinExistence type="predicted"/>
<accession>A0A4U8Z383</accession>
<evidence type="ECO:0008006" key="4">
    <source>
        <dbReference type="Google" id="ProtNLM"/>
    </source>
</evidence>
<dbReference type="KEGG" id="mtun:MTUNDRAET4_3007"/>
<evidence type="ECO:0000313" key="3">
    <source>
        <dbReference type="Proteomes" id="UP000294360"/>
    </source>
</evidence>
<dbReference type="Proteomes" id="UP000294360">
    <property type="component" value="Chromosome"/>
</dbReference>
<dbReference type="EMBL" id="LR536450">
    <property type="protein sequence ID" value="VFU09894.1"/>
    <property type="molecule type" value="Genomic_DNA"/>
</dbReference>
<reference evidence="2 3" key="1">
    <citation type="submission" date="2019-03" db="EMBL/GenBank/DDBJ databases">
        <authorList>
            <person name="Kox A.R. M."/>
        </authorList>
    </citation>
    <scope>NUCLEOTIDE SEQUENCE [LARGE SCALE GENOMIC DNA]</scope>
    <source>
        <strain evidence="2">MTUNDRAET4 annotated genome</strain>
    </source>
</reference>
<protein>
    <recommendedName>
        <fullName evidence="4">Transposase IS30-like HTH domain-containing protein</fullName>
    </recommendedName>
</protein>
<gene>
    <name evidence="2" type="ORF">MTUNDRAET4_3007</name>
</gene>